<dbReference type="Pfam" id="PF23411">
    <property type="entry name" value="Beta-prop_Vps41"/>
    <property type="match status" value="1"/>
</dbReference>
<keyword evidence="3 8" id="KW-0863">Zinc-finger</keyword>
<dbReference type="FunFam" id="2.130.10.10:FF:001204">
    <property type="entry name" value="Vacuolar protein sorting-associated protein 41 homolog"/>
    <property type="match status" value="1"/>
</dbReference>
<dbReference type="SMART" id="SM00320">
    <property type="entry name" value="WD40"/>
    <property type="match status" value="2"/>
</dbReference>
<dbReference type="EMBL" id="CH480887">
    <property type="protein sequence ID" value="EDW55371.1"/>
    <property type="molecule type" value="Genomic_DNA"/>
</dbReference>
<evidence type="ECO:0000313" key="12">
    <source>
        <dbReference type="Proteomes" id="UP000001292"/>
    </source>
</evidence>
<dbReference type="InterPro" id="IPR045111">
    <property type="entry name" value="Vps41/Vps8"/>
</dbReference>
<organism evidence="12">
    <name type="scientific">Drosophila sechellia</name>
    <name type="common">Fruit fly</name>
    <dbReference type="NCBI Taxonomy" id="7238"/>
    <lineage>
        <taxon>Eukaryota</taxon>
        <taxon>Metazoa</taxon>
        <taxon>Ecdysozoa</taxon>
        <taxon>Arthropoda</taxon>
        <taxon>Hexapoda</taxon>
        <taxon>Insecta</taxon>
        <taxon>Pterygota</taxon>
        <taxon>Neoptera</taxon>
        <taxon>Endopterygota</taxon>
        <taxon>Diptera</taxon>
        <taxon>Brachycera</taxon>
        <taxon>Muscomorpha</taxon>
        <taxon>Ephydroidea</taxon>
        <taxon>Drosophilidae</taxon>
        <taxon>Drosophila</taxon>
        <taxon>Sophophora</taxon>
    </lineage>
</organism>
<dbReference type="Proteomes" id="UP000001292">
    <property type="component" value="Unassembled WGS sequence"/>
</dbReference>
<keyword evidence="3 8" id="KW-0479">Metal-binding</keyword>
<dbReference type="GO" id="GO:0006623">
    <property type="term" value="P:protein targeting to vacuole"/>
    <property type="evidence" value="ECO:0007669"/>
    <property type="project" value="InterPro"/>
</dbReference>
<dbReference type="HOGENOM" id="CLU_001285_2_2_1"/>
<dbReference type="PANTHER" id="PTHR12616:SF1">
    <property type="entry name" value="VACUOLAR PROTEIN SORTING-ASSOCIATED PROTEIN 41 HOMOLOG"/>
    <property type="match status" value="1"/>
</dbReference>
<dbReference type="InterPro" id="IPR015943">
    <property type="entry name" value="WD40/YVTN_repeat-like_dom_sf"/>
</dbReference>
<dbReference type="Gene3D" id="2.130.10.10">
    <property type="entry name" value="YVTN repeat-like/Quinoprotein amine dehydrogenase"/>
    <property type="match status" value="1"/>
</dbReference>
<dbReference type="PROSITE" id="PS50089">
    <property type="entry name" value="ZF_RING_2"/>
    <property type="match status" value="1"/>
</dbReference>
<protein>
    <recommendedName>
        <fullName evidence="7">Vacuolar protein sorting-associated protein 41 homolog</fullName>
    </recommendedName>
</protein>
<dbReference type="SMART" id="SM00299">
    <property type="entry name" value="CLH"/>
    <property type="match status" value="1"/>
</dbReference>
<keyword evidence="12" id="KW-1185">Reference proteome</keyword>
<evidence type="ECO:0000256" key="5">
    <source>
        <dbReference type="ARBA" id="ARBA00022927"/>
    </source>
</evidence>
<feature type="repeat" description="CHCR" evidence="9">
    <location>
        <begin position="509"/>
        <end position="661"/>
    </location>
</feature>
<evidence type="ECO:0000256" key="6">
    <source>
        <dbReference type="ARBA" id="ARBA00023228"/>
    </source>
</evidence>
<dbReference type="SUPFAM" id="SSF50978">
    <property type="entry name" value="WD40 repeat-like"/>
    <property type="match status" value="1"/>
</dbReference>
<dbReference type="InterPro" id="IPR036322">
    <property type="entry name" value="WD40_repeat_dom_sf"/>
</dbReference>
<dbReference type="STRING" id="7238.B4ILS5"/>
<dbReference type="GO" id="GO:0016236">
    <property type="term" value="P:macroautophagy"/>
    <property type="evidence" value="ECO:0007669"/>
    <property type="project" value="TreeGrafter"/>
</dbReference>
<dbReference type="InterPro" id="IPR011990">
    <property type="entry name" value="TPR-like_helical_dom_sf"/>
</dbReference>
<dbReference type="GO" id="GO:0008270">
    <property type="term" value="F:zinc ion binding"/>
    <property type="evidence" value="ECO:0007669"/>
    <property type="project" value="UniProtKB-KW"/>
</dbReference>
<keyword evidence="6" id="KW-0458">Lysosome</keyword>
<dbReference type="GO" id="GO:0005770">
    <property type="term" value="C:late endosome"/>
    <property type="evidence" value="ECO:0007669"/>
    <property type="project" value="TreeGrafter"/>
</dbReference>
<sequence>MAKALPLISCDSWADSINEEDVEPKFKYHRLANDLKYMLNADVITCSAVHLKFLIFGTFRGRVCIFDHQGNSVYSNLSASERYTHQVAVNNIDVDHKGEYVATCSDDGKVNITGLFSSDNNHSLSFGKCIKVVSLEPDSKAHIKRFVVGDDKLILYERNLLKKLKPVELCSVEGSVLSICWHGNFIAWASHIGVRVYDLNERCSLGLIKWEVPPQERLENFRCHLRWSNKNTLLIGWVDTIRVCVIRKRNSIEASTGNLPVYIVDPISTFQTTFYVCGLAPLSAKQLVVLGFRKEKSSCFKAQRPVLCPLFKIELEPEVPALRKNDKFEEAMELISANGGNVPVLSVAKLYVNHLLALKKYDDAAKLCLRMLGNDKVLWEEEVFKFVKCQQLRSVSAYLPTSDECKLDPHVYEMVLYEFLKFDVCGFLNLIKEWPSHLYDGLAVINAIHDNFRKHHANQLLESLALLYSYQGDFESALRMYLKLQNKDVFQLIRRYELYDVISKLIIPLIQLDRNCAFEILLDKKKIKTEIVVHHLEHKQEYLYWYLDSLLKKDPSNVFQKKLISLYAIFDRNKLLPFLKRSKDYDIQEALVICKQENFYPEIVYLLGCMGGVEAAEALNIIIHRIRDIEMAIEFCKEHDDNDLWNALINEFSNHPEIVTKVLDGIVDYFSPAVVVGKIKMGQNIPNLRQSLIKMLWHYNLQGEILSSAQQIQLNDYFEIHSEIVTTQRRGQQVSNEQMCSLCHRPVLMVGTHFNCITSFECGHVYHKPCIQGKLQKNCKECNLWNLTVEK</sequence>
<dbReference type="AlphaFoldDB" id="B4ILS5"/>
<evidence type="ECO:0000256" key="4">
    <source>
        <dbReference type="ARBA" id="ARBA00022833"/>
    </source>
</evidence>
<dbReference type="GO" id="GO:0009267">
    <property type="term" value="P:cellular response to starvation"/>
    <property type="evidence" value="ECO:0007669"/>
    <property type="project" value="TreeGrafter"/>
</dbReference>
<dbReference type="SUPFAM" id="SSF57850">
    <property type="entry name" value="RING/U-box"/>
    <property type="match status" value="1"/>
</dbReference>
<accession>B4ILS5</accession>
<dbReference type="FunFam" id="1.25.40.10:FF:001072">
    <property type="entry name" value="Vacuolar protein sorting-associated protein 41 homolog"/>
    <property type="match status" value="1"/>
</dbReference>
<name>B4ILS5_DROSE</name>
<evidence type="ECO:0000313" key="11">
    <source>
        <dbReference type="EMBL" id="EDW55371.1"/>
    </source>
</evidence>
<dbReference type="InterPro" id="IPR000547">
    <property type="entry name" value="Clathrin_H-chain/VPS_repeat"/>
</dbReference>
<comment type="subcellular location">
    <subcellularLocation>
        <location evidence="1">Lysosome</location>
    </subcellularLocation>
</comment>
<keyword evidence="2" id="KW-0813">Transport</keyword>
<dbReference type="InterPro" id="IPR001841">
    <property type="entry name" value="Znf_RING"/>
</dbReference>
<dbReference type="GO" id="GO:0005764">
    <property type="term" value="C:lysosome"/>
    <property type="evidence" value="ECO:0007669"/>
    <property type="project" value="UniProtKB-SubCell"/>
</dbReference>
<gene>
    <name evidence="11" type="primary">Dsec\GM26693</name>
    <name evidence="11" type="ORF">Dsec_GM26693</name>
</gene>
<evidence type="ECO:0000256" key="2">
    <source>
        <dbReference type="ARBA" id="ARBA00022448"/>
    </source>
</evidence>
<dbReference type="GO" id="GO:0030897">
    <property type="term" value="C:HOPS complex"/>
    <property type="evidence" value="ECO:0007669"/>
    <property type="project" value="TreeGrafter"/>
</dbReference>
<feature type="domain" description="RING-type" evidence="10">
    <location>
        <begin position="740"/>
        <end position="783"/>
    </location>
</feature>
<dbReference type="Pfam" id="PF23555">
    <property type="entry name" value="zf-RING_Vps41"/>
    <property type="match status" value="1"/>
</dbReference>
<dbReference type="OMA" id="PQLVWQD"/>
<dbReference type="PANTHER" id="PTHR12616">
    <property type="entry name" value="VACUOLAR PROTEIN SORTING VPS41"/>
    <property type="match status" value="1"/>
</dbReference>
<keyword evidence="4" id="KW-0862">Zinc</keyword>
<dbReference type="InterPro" id="IPR057779">
    <property type="entry name" value="Znf_RING_Vps41"/>
</dbReference>
<evidence type="ECO:0000259" key="10">
    <source>
        <dbReference type="PROSITE" id="PS50089"/>
    </source>
</evidence>
<dbReference type="Gene3D" id="1.25.40.10">
    <property type="entry name" value="Tetratricopeptide repeat domain"/>
    <property type="match status" value="1"/>
</dbReference>
<dbReference type="PROSITE" id="PS50236">
    <property type="entry name" value="CHCR"/>
    <property type="match status" value="1"/>
</dbReference>
<dbReference type="Pfam" id="PF23556">
    <property type="entry name" value="TPR_Vps41"/>
    <property type="match status" value="1"/>
</dbReference>
<proteinExistence type="predicted"/>
<keyword evidence="5" id="KW-0653">Protein transport</keyword>
<dbReference type="GO" id="GO:0034058">
    <property type="term" value="P:endosomal vesicle fusion"/>
    <property type="evidence" value="ECO:0007669"/>
    <property type="project" value="TreeGrafter"/>
</dbReference>
<evidence type="ECO:0000256" key="9">
    <source>
        <dbReference type="PROSITE-ProRule" id="PRU01006"/>
    </source>
</evidence>
<dbReference type="PhylomeDB" id="B4ILS5"/>
<reference evidence="11 12" key="1">
    <citation type="journal article" date="2007" name="Nature">
        <title>Evolution of genes and genomes on the Drosophila phylogeny.</title>
        <authorList>
            <consortium name="Drosophila 12 Genomes Consortium"/>
            <person name="Clark A.G."/>
            <person name="Eisen M.B."/>
            <person name="Smith D.R."/>
            <person name="Bergman C.M."/>
            <person name="Oliver B."/>
            <person name="Markow T.A."/>
            <person name="Kaufman T.C."/>
            <person name="Kellis M."/>
            <person name="Gelbart W."/>
            <person name="Iyer V.N."/>
            <person name="Pollard D.A."/>
            <person name="Sackton T.B."/>
            <person name="Larracuente A.M."/>
            <person name="Singh N.D."/>
            <person name="Abad J.P."/>
            <person name="Abt D.N."/>
            <person name="Adryan B."/>
            <person name="Aguade M."/>
            <person name="Akashi H."/>
            <person name="Anderson W.W."/>
            <person name="Aquadro C.F."/>
            <person name="Ardell D.H."/>
            <person name="Arguello R."/>
            <person name="Artieri C.G."/>
            <person name="Barbash D.A."/>
            <person name="Barker D."/>
            <person name="Barsanti P."/>
            <person name="Batterham P."/>
            <person name="Batzoglou S."/>
            <person name="Begun D."/>
            <person name="Bhutkar A."/>
            <person name="Blanco E."/>
            <person name="Bosak S.A."/>
            <person name="Bradley R.K."/>
            <person name="Brand A.D."/>
            <person name="Brent M.R."/>
            <person name="Brooks A.N."/>
            <person name="Brown R.H."/>
            <person name="Butlin R.K."/>
            <person name="Caggese C."/>
            <person name="Calvi B.R."/>
            <person name="Bernardo de Carvalho A."/>
            <person name="Caspi A."/>
            <person name="Castrezana S."/>
            <person name="Celniker S.E."/>
            <person name="Chang J.L."/>
            <person name="Chapple C."/>
            <person name="Chatterji S."/>
            <person name="Chinwalla A."/>
            <person name="Civetta A."/>
            <person name="Clifton S.W."/>
            <person name="Comeron J.M."/>
            <person name="Costello J.C."/>
            <person name="Coyne J.A."/>
            <person name="Daub J."/>
            <person name="David R.G."/>
            <person name="Delcher A.L."/>
            <person name="Delehaunty K."/>
            <person name="Do C.B."/>
            <person name="Ebling H."/>
            <person name="Edwards K."/>
            <person name="Eickbush T."/>
            <person name="Evans J.D."/>
            <person name="Filipski A."/>
            <person name="Findeiss S."/>
            <person name="Freyhult E."/>
            <person name="Fulton L."/>
            <person name="Fulton R."/>
            <person name="Garcia A.C."/>
            <person name="Gardiner A."/>
            <person name="Garfield D.A."/>
            <person name="Garvin B.E."/>
            <person name="Gibson G."/>
            <person name="Gilbert D."/>
            <person name="Gnerre S."/>
            <person name="Godfrey J."/>
            <person name="Good R."/>
            <person name="Gotea V."/>
            <person name="Gravely B."/>
            <person name="Greenberg A.J."/>
            <person name="Griffiths-Jones S."/>
            <person name="Gross S."/>
            <person name="Guigo R."/>
            <person name="Gustafson E.A."/>
            <person name="Haerty W."/>
            <person name="Hahn M.W."/>
            <person name="Halligan D.L."/>
            <person name="Halpern A.L."/>
            <person name="Halter G.M."/>
            <person name="Han M.V."/>
            <person name="Heger A."/>
            <person name="Hillier L."/>
            <person name="Hinrichs A.S."/>
            <person name="Holmes I."/>
            <person name="Hoskins R.A."/>
            <person name="Hubisz M.J."/>
            <person name="Hultmark D."/>
            <person name="Huntley M.A."/>
            <person name="Jaffe D.B."/>
            <person name="Jagadeeshan S."/>
            <person name="Jeck W.R."/>
            <person name="Johnson J."/>
            <person name="Jones C.D."/>
            <person name="Jordan W.C."/>
            <person name="Karpen G.H."/>
            <person name="Kataoka E."/>
            <person name="Keightley P.D."/>
            <person name="Kheradpour P."/>
            <person name="Kirkness E.F."/>
            <person name="Koerich L.B."/>
            <person name="Kristiansen K."/>
            <person name="Kudrna D."/>
            <person name="Kulathinal R.J."/>
            <person name="Kumar S."/>
            <person name="Kwok R."/>
            <person name="Lander E."/>
            <person name="Langley C.H."/>
            <person name="Lapoint R."/>
            <person name="Lazzaro B.P."/>
            <person name="Lee S.J."/>
            <person name="Levesque L."/>
            <person name="Li R."/>
            <person name="Lin C.F."/>
            <person name="Lin M.F."/>
            <person name="Lindblad-Toh K."/>
            <person name="Llopart A."/>
            <person name="Long M."/>
            <person name="Low L."/>
            <person name="Lozovsky E."/>
            <person name="Lu J."/>
            <person name="Luo M."/>
            <person name="Machado C.A."/>
            <person name="Makalowski W."/>
            <person name="Marzo M."/>
            <person name="Matsuda M."/>
            <person name="Matzkin L."/>
            <person name="McAllister B."/>
            <person name="McBride C.S."/>
            <person name="McKernan B."/>
            <person name="McKernan K."/>
            <person name="Mendez-Lago M."/>
            <person name="Minx P."/>
            <person name="Mollenhauer M.U."/>
            <person name="Montooth K."/>
            <person name="Mount S.M."/>
            <person name="Mu X."/>
            <person name="Myers E."/>
            <person name="Negre B."/>
            <person name="Newfeld S."/>
            <person name="Nielsen R."/>
            <person name="Noor M.A."/>
            <person name="O'Grady P."/>
            <person name="Pachter L."/>
            <person name="Papaceit M."/>
            <person name="Parisi M.J."/>
            <person name="Parisi M."/>
            <person name="Parts L."/>
            <person name="Pedersen J.S."/>
            <person name="Pesole G."/>
            <person name="Phillippy A.M."/>
            <person name="Ponting C.P."/>
            <person name="Pop M."/>
            <person name="Porcelli D."/>
            <person name="Powell J.R."/>
            <person name="Prohaska S."/>
            <person name="Pruitt K."/>
            <person name="Puig M."/>
            <person name="Quesneville H."/>
            <person name="Ram K.R."/>
            <person name="Rand D."/>
            <person name="Rasmussen M.D."/>
            <person name="Reed L.K."/>
            <person name="Reenan R."/>
            <person name="Reily A."/>
            <person name="Remington K.A."/>
            <person name="Rieger T.T."/>
            <person name="Ritchie M.G."/>
            <person name="Robin C."/>
            <person name="Rogers Y.H."/>
            <person name="Rohde C."/>
            <person name="Rozas J."/>
            <person name="Rubenfield M.J."/>
            <person name="Ruiz A."/>
            <person name="Russo S."/>
            <person name="Salzberg S.L."/>
            <person name="Sanchez-Gracia A."/>
            <person name="Saranga D.J."/>
            <person name="Sato H."/>
            <person name="Schaeffer S.W."/>
            <person name="Schatz M.C."/>
            <person name="Schlenke T."/>
            <person name="Schwartz R."/>
            <person name="Segarra C."/>
            <person name="Singh R.S."/>
            <person name="Sirot L."/>
            <person name="Sirota M."/>
            <person name="Sisneros N.B."/>
            <person name="Smith C.D."/>
            <person name="Smith T.F."/>
            <person name="Spieth J."/>
            <person name="Stage D.E."/>
            <person name="Stark A."/>
            <person name="Stephan W."/>
            <person name="Strausberg R.L."/>
            <person name="Strempel S."/>
            <person name="Sturgill D."/>
            <person name="Sutton G."/>
            <person name="Sutton G.G."/>
            <person name="Tao W."/>
            <person name="Teichmann S."/>
            <person name="Tobari Y.N."/>
            <person name="Tomimura Y."/>
            <person name="Tsolas J.M."/>
            <person name="Valente V.L."/>
            <person name="Venter E."/>
            <person name="Venter J.C."/>
            <person name="Vicario S."/>
            <person name="Vieira F.G."/>
            <person name="Vilella A.J."/>
            <person name="Villasante A."/>
            <person name="Walenz B."/>
            <person name="Wang J."/>
            <person name="Wasserman M."/>
            <person name="Watts T."/>
            <person name="Wilson D."/>
            <person name="Wilson R.K."/>
            <person name="Wing R.A."/>
            <person name="Wolfner M.F."/>
            <person name="Wong A."/>
            <person name="Wong G.K."/>
            <person name="Wu C.I."/>
            <person name="Wu G."/>
            <person name="Yamamoto D."/>
            <person name="Yang H.P."/>
            <person name="Yang S.P."/>
            <person name="Yorke J.A."/>
            <person name="Yoshida K."/>
            <person name="Zdobnov E."/>
            <person name="Zhang P."/>
            <person name="Zhang Y."/>
            <person name="Zimin A.V."/>
            <person name="Baldwin J."/>
            <person name="Abdouelleil A."/>
            <person name="Abdulkadir J."/>
            <person name="Abebe A."/>
            <person name="Abera B."/>
            <person name="Abreu J."/>
            <person name="Acer S.C."/>
            <person name="Aftuck L."/>
            <person name="Alexander A."/>
            <person name="An P."/>
            <person name="Anderson E."/>
            <person name="Anderson S."/>
            <person name="Arachi H."/>
            <person name="Azer M."/>
            <person name="Bachantsang P."/>
            <person name="Barry A."/>
            <person name="Bayul T."/>
            <person name="Berlin A."/>
            <person name="Bessette D."/>
            <person name="Bloom T."/>
            <person name="Blye J."/>
            <person name="Boguslavskiy L."/>
            <person name="Bonnet C."/>
            <person name="Boukhgalter B."/>
            <person name="Bourzgui I."/>
            <person name="Brown A."/>
            <person name="Cahill P."/>
            <person name="Channer S."/>
            <person name="Cheshatsang Y."/>
            <person name="Chuda L."/>
            <person name="Citroen M."/>
            <person name="Collymore A."/>
            <person name="Cooke P."/>
            <person name="Costello M."/>
            <person name="D'Aco K."/>
            <person name="Daza R."/>
            <person name="De Haan G."/>
            <person name="DeGray S."/>
            <person name="DeMaso C."/>
            <person name="Dhargay N."/>
            <person name="Dooley K."/>
            <person name="Dooley E."/>
            <person name="Doricent M."/>
            <person name="Dorje P."/>
            <person name="Dorjee K."/>
            <person name="Dupes A."/>
            <person name="Elong R."/>
            <person name="Falk J."/>
            <person name="Farina A."/>
            <person name="Faro S."/>
            <person name="Ferguson D."/>
            <person name="Fisher S."/>
            <person name="Foley C.D."/>
            <person name="Franke A."/>
            <person name="Friedrich D."/>
            <person name="Gadbois L."/>
            <person name="Gearin G."/>
            <person name="Gearin C.R."/>
            <person name="Giannoukos G."/>
            <person name="Goode T."/>
            <person name="Graham J."/>
            <person name="Grandbois E."/>
            <person name="Grewal S."/>
            <person name="Gyaltsen K."/>
            <person name="Hafez N."/>
            <person name="Hagos B."/>
            <person name="Hall J."/>
            <person name="Henson C."/>
            <person name="Hollinger A."/>
            <person name="Honan T."/>
            <person name="Huard M.D."/>
            <person name="Hughes L."/>
            <person name="Hurhula B."/>
            <person name="Husby M.E."/>
            <person name="Kamat A."/>
            <person name="Kanga B."/>
            <person name="Kashin S."/>
            <person name="Khazanovich D."/>
            <person name="Kisner P."/>
            <person name="Lance K."/>
            <person name="Lara M."/>
            <person name="Lee W."/>
            <person name="Lennon N."/>
            <person name="Letendre F."/>
            <person name="LeVine R."/>
            <person name="Lipovsky A."/>
            <person name="Liu X."/>
            <person name="Liu J."/>
            <person name="Liu S."/>
            <person name="Lokyitsang T."/>
            <person name="Lokyitsang Y."/>
            <person name="Lubonja R."/>
            <person name="Lui A."/>
            <person name="MacDonald P."/>
            <person name="Magnisalis V."/>
            <person name="Maru K."/>
            <person name="Matthews C."/>
            <person name="McCusker W."/>
            <person name="McDonough S."/>
            <person name="Mehta T."/>
            <person name="Meldrim J."/>
            <person name="Meneus L."/>
            <person name="Mihai O."/>
            <person name="Mihalev A."/>
            <person name="Mihova T."/>
            <person name="Mittelman R."/>
            <person name="Mlenga V."/>
            <person name="Montmayeur A."/>
            <person name="Mulrain L."/>
            <person name="Navidi A."/>
            <person name="Naylor J."/>
            <person name="Negash T."/>
            <person name="Nguyen T."/>
            <person name="Nguyen N."/>
            <person name="Nicol R."/>
            <person name="Norbu C."/>
            <person name="Norbu N."/>
            <person name="Novod N."/>
            <person name="O'Neill B."/>
            <person name="Osman S."/>
            <person name="Markiewicz E."/>
            <person name="Oyono O.L."/>
            <person name="Patti C."/>
            <person name="Phunkhang P."/>
            <person name="Pierre F."/>
            <person name="Priest M."/>
            <person name="Raghuraman S."/>
            <person name="Rege F."/>
            <person name="Reyes R."/>
            <person name="Rise C."/>
            <person name="Rogov P."/>
            <person name="Ross K."/>
            <person name="Ryan E."/>
            <person name="Settipalli S."/>
            <person name="Shea T."/>
            <person name="Sherpa N."/>
            <person name="Shi L."/>
            <person name="Shih D."/>
            <person name="Sparrow T."/>
            <person name="Spaulding J."/>
            <person name="Stalker J."/>
            <person name="Stange-Thomann N."/>
            <person name="Stavropoulos S."/>
            <person name="Stone C."/>
            <person name="Strader C."/>
            <person name="Tesfaye S."/>
            <person name="Thomson T."/>
            <person name="Thoulutsang Y."/>
            <person name="Thoulutsang D."/>
            <person name="Topham K."/>
            <person name="Topping I."/>
            <person name="Tsamla T."/>
            <person name="Vassiliev H."/>
            <person name="Vo A."/>
            <person name="Wangchuk T."/>
            <person name="Wangdi T."/>
            <person name="Weiand M."/>
            <person name="Wilkinson J."/>
            <person name="Wilson A."/>
            <person name="Yadav S."/>
            <person name="Young G."/>
            <person name="Yu Q."/>
            <person name="Zembek L."/>
            <person name="Zhong D."/>
            <person name="Zimmer A."/>
            <person name="Zwirko Z."/>
            <person name="Jaffe D.B."/>
            <person name="Alvarez P."/>
            <person name="Brockman W."/>
            <person name="Butler J."/>
            <person name="Chin C."/>
            <person name="Gnerre S."/>
            <person name="Grabherr M."/>
            <person name="Kleber M."/>
            <person name="Mauceli E."/>
            <person name="MacCallum I."/>
        </authorList>
    </citation>
    <scope>NUCLEOTIDE SEQUENCE [LARGE SCALE GENOMIC DNA]</scope>
    <source>
        <strain evidence="12">Rob3c / Tucson 14021-0248.25</strain>
    </source>
</reference>
<dbReference type="InterPro" id="IPR001680">
    <property type="entry name" value="WD40_rpt"/>
</dbReference>
<evidence type="ECO:0000256" key="8">
    <source>
        <dbReference type="PROSITE-ProRule" id="PRU00175"/>
    </source>
</evidence>
<evidence type="ECO:0000256" key="3">
    <source>
        <dbReference type="ARBA" id="ARBA00022771"/>
    </source>
</evidence>
<dbReference type="InterPro" id="IPR057780">
    <property type="entry name" value="Beta-prop_Vps41"/>
</dbReference>
<evidence type="ECO:0000256" key="1">
    <source>
        <dbReference type="ARBA" id="ARBA00004371"/>
    </source>
</evidence>
<evidence type="ECO:0000256" key="7">
    <source>
        <dbReference type="ARBA" id="ARBA00029538"/>
    </source>
</evidence>